<comment type="subcellular location">
    <subcellularLocation>
        <location evidence="1">Cell membrane</location>
        <topology evidence="1">Multi-pass membrane protein</topology>
    </subcellularLocation>
</comment>
<dbReference type="Pfam" id="PF00482">
    <property type="entry name" value="T2SSF"/>
    <property type="match status" value="1"/>
</dbReference>
<accession>A0A919K439</accession>
<dbReference type="GO" id="GO:0005886">
    <property type="term" value="C:plasma membrane"/>
    <property type="evidence" value="ECO:0007669"/>
    <property type="project" value="UniProtKB-SubCell"/>
</dbReference>
<keyword evidence="4 6" id="KW-1133">Transmembrane helix</keyword>
<name>A0A919K439_9ACTN</name>
<dbReference type="Gene3D" id="1.20.81.30">
    <property type="entry name" value="Type II secretion system (T2SS), domain F"/>
    <property type="match status" value="1"/>
</dbReference>
<feature type="transmembrane region" description="Helical" evidence="6">
    <location>
        <begin position="6"/>
        <end position="28"/>
    </location>
</feature>
<evidence type="ECO:0000313" key="9">
    <source>
        <dbReference type="Proteomes" id="UP000636960"/>
    </source>
</evidence>
<keyword evidence="5 6" id="KW-0472">Membrane</keyword>
<feature type="domain" description="Type II secretion system protein GspF" evidence="7">
    <location>
        <begin position="154"/>
        <end position="275"/>
    </location>
</feature>
<evidence type="ECO:0000256" key="2">
    <source>
        <dbReference type="ARBA" id="ARBA00022475"/>
    </source>
</evidence>
<evidence type="ECO:0000256" key="1">
    <source>
        <dbReference type="ARBA" id="ARBA00004651"/>
    </source>
</evidence>
<feature type="transmembrane region" description="Helical" evidence="6">
    <location>
        <begin position="293"/>
        <end position="313"/>
    </location>
</feature>
<evidence type="ECO:0000313" key="8">
    <source>
        <dbReference type="EMBL" id="GIE98419.1"/>
    </source>
</evidence>
<dbReference type="InterPro" id="IPR042094">
    <property type="entry name" value="T2SS_GspF_sf"/>
</dbReference>
<keyword evidence="2" id="KW-1003">Cell membrane</keyword>
<feature type="transmembrane region" description="Helical" evidence="6">
    <location>
        <begin position="120"/>
        <end position="137"/>
    </location>
</feature>
<keyword evidence="3 6" id="KW-0812">Transmembrane</keyword>
<evidence type="ECO:0000256" key="3">
    <source>
        <dbReference type="ARBA" id="ARBA00022692"/>
    </source>
</evidence>
<gene>
    <name evidence="8" type="ORF">Ari01nite_58840</name>
</gene>
<feature type="transmembrane region" description="Helical" evidence="6">
    <location>
        <begin position="96"/>
        <end position="114"/>
    </location>
</feature>
<evidence type="ECO:0000256" key="5">
    <source>
        <dbReference type="ARBA" id="ARBA00023136"/>
    </source>
</evidence>
<dbReference type="EMBL" id="BOMV01000062">
    <property type="protein sequence ID" value="GIE98419.1"/>
    <property type="molecule type" value="Genomic_DNA"/>
</dbReference>
<keyword evidence="9" id="KW-1185">Reference proteome</keyword>
<sequence>MSGWGPVAVAGTVLAVFLLVWAVLGSTVGRTIEQRRLASLKVFTATEPKPADPPFHQFRETLGQAVDEVPALARFAARSEPLLDQLENSARPAEWLALRAAGAVAGAVLLALLLPAWLGLPVGLLIGFNLPTAVLQGRIRRRRQRFADDLPGILHLMLSSLRSGFTLQQSVEAAVRDDTGPVAEELRRALSETRISGEFEDALERVGERVGSTEMVWLVMALRLQKEVGGSLAEVMQTTAETMRERAALRRHVRTLSAEGRISAYVLTALPLVTGSALFVMRPEYVKPLYTELAGIAMSVVAMLLMVVGVLWLRASVRIDV</sequence>
<dbReference type="InterPro" id="IPR018076">
    <property type="entry name" value="T2SS_GspF_dom"/>
</dbReference>
<evidence type="ECO:0000259" key="7">
    <source>
        <dbReference type="Pfam" id="PF00482"/>
    </source>
</evidence>
<comment type="caution">
    <text evidence="8">The sequence shown here is derived from an EMBL/GenBank/DDBJ whole genome shotgun (WGS) entry which is preliminary data.</text>
</comment>
<dbReference type="RefSeq" id="WP_203785449.1">
    <property type="nucleotide sequence ID" value="NZ_BOMV01000062.1"/>
</dbReference>
<evidence type="ECO:0000256" key="4">
    <source>
        <dbReference type="ARBA" id="ARBA00022989"/>
    </source>
</evidence>
<evidence type="ECO:0000256" key="6">
    <source>
        <dbReference type="SAM" id="Phobius"/>
    </source>
</evidence>
<proteinExistence type="predicted"/>
<dbReference type="PANTHER" id="PTHR35007:SF1">
    <property type="entry name" value="PILUS ASSEMBLY PROTEIN"/>
    <property type="match status" value="1"/>
</dbReference>
<dbReference type="Proteomes" id="UP000636960">
    <property type="component" value="Unassembled WGS sequence"/>
</dbReference>
<dbReference type="PANTHER" id="PTHR35007">
    <property type="entry name" value="INTEGRAL MEMBRANE PROTEIN-RELATED"/>
    <property type="match status" value="1"/>
</dbReference>
<protein>
    <recommendedName>
        <fullName evidence="7">Type II secretion system protein GspF domain-containing protein</fullName>
    </recommendedName>
</protein>
<feature type="transmembrane region" description="Helical" evidence="6">
    <location>
        <begin position="262"/>
        <end position="281"/>
    </location>
</feature>
<dbReference type="AlphaFoldDB" id="A0A919K439"/>
<reference evidence="8" key="1">
    <citation type="submission" date="2021-01" db="EMBL/GenBank/DDBJ databases">
        <title>Whole genome shotgun sequence of Actinoplanes rishiriensis NBRC 108556.</title>
        <authorList>
            <person name="Komaki H."/>
            <person name="Tamura T."/>
        </authorList>
    </citation>
    <scope>NUCLEOTIDE SEQUENCE</scope>
    <source>
        <strain evidence="8">NBRC 108556</strain>
    </source>
</reference>
<organism evidence="8 9">
    <name type="scientific">Paractinoplanes rishiriensis</name>
    <dbReference type="NCBI Taxonomy" id="1050105"/>
    <lineage>
        <taxon>Bacteria</taxon>
        <taxon>Bacillati</taxon>
        <taxon>Actinomycetota</taxon>
        <taxon>Actinomycetes</taxon>
        <taxon>Micromonosporales</taxon>
        <taxon>Micromonosporaceae</taxon>
        <taxon>Paractinoplanes</taxon>
    </lineage>
</organism>